<name>A0A1A9X152_9MUSC</name>
<protein>
    <submittedName>
        <fullName evidence="2">Uncharacterized protein</fullName>
    </submittedName>
</protein>
<keyword evidence="3" id="KW-1185">Reference proteome</keyword>
<dbReference type="AlphaFoldDB" id="A0A1A9X152"/>
<evidence type="ECO:0000313" key="2">
    <source>
        <dbReference type="EnsemblMetazoa" id="GBRI040370-PA"/>
    </source>
</evidence>
<accession>A0A1A9X152</accession>
<sequence>MISLKILSVSMEQFCESSKTGPEICNSWLLHAFKHCRKMIKNAQSGDTWEYSTPQEINAYNFLLPNDIINPQSLDPYDCLSLFRDFKNSFFKGKSPCILASSLNYIFKTIVYMLFGLMALIPFLLFTIPAHSQRNKPTKKVHHIADEPEKYIQFVDKQNLGIARENVQI</sequence>
<keyword evidence="1" id="KW-0472">Membrane</keyword>
<proteinExistence type="predicted"/>
<reference evidence="2" key="2">
    <citation type="submission" date="2020-05" db="UniProtKB">
        <authorList>
            <consortium name="EnsemblMetazoa"/>
        </authorList>
    </citation>
    <scope>IDENTIFICATION</scope>
    <source>
        <strain evidence="2">IAEA</strain>
    </source>
</reference>
<keyword evidence="1" id="KW-1133">Transmembrane helix</keyword>
<evidence type="ECO:0000313" key="3">
    <source>
        <dbReference type="Proteomes" id="UP000091820"/>
    </source>
</evidence>
<reference evidence="3" key="1">
    <citation type="submission" date="2014-03" db="EMBL/GenBank/DDBJ databases">
        <authorList>
            <person name="Aksoy S."/>
            <person name="Warren W."/>
            <person name="Wilson R.K."/>
        </authorList>
    </citation>
    <scope>NUCLEOTIDE SEQUENCE [LARGE SCALE GENOMIC DNA]</scope>
    <source>
        <strain evidence="3">IAEA</strain>
    </source>
</reference>
<organism evidence="2 3">
    <name type="scientific">Glossina brevipalpis</name>
    <dbReference type="NCBI Taxonomy" id="37001"/>
    <lineage>
        <taxon>Eukaryota</taxon>
        <taxon>Metazoa</taxon>
        <taxon>Ecdysozoa</taxon>
        <taxon>Arthropoda</taxon>
        <taxon>Hexapoda</taxon>
        <taxon>Insecta</taxon>
        <taxon>Pterygota</taxon>
        <taxon>Neoptera</taxon>
        <taxon>Endopterygota</taxon>
        <taxon>Diptera</taxon>
        <taxon>Brachycera</taxon>
        <taxon>Muscomorpha</taxon>
        <taxon>Hippoboscoidea</taxon>
        <taxon>Glossinidae</taxon>
        <taxon>Glossina</taxon>
    </lineage>
</organism>
<keyword evidence="1" id="KW-0812">Transmembrane</keyword>
<dbReference type="VEuPathDB" id="VectorBase:GBRI040370"/>
<dbReference type="Proteomes" id="UP000091820">
    <property type="component" value="Unassembled WGS sequence"/>
</dbReference>
<evidence type="ECO:0000256" key="1">
    <source>
        <dbReference type="SAM" id="Phobius"/>
    </source>
</evidence>
<dbReference type="EnsemblMetazoa" id="GBRI040370-RA">
    <property type="protein sequence ID" value="GBRI040370-PA"/>
    <property type="gene ID" value="GBRI040370"/>
</dbReference>
<feature type="transmembrane region" description="Helical" evidence="1">
    <location>
        <begin position="110"/>
        <end position="130"/>
    </location>
</feature>